<dbReference type="AlphaFoldDB" id="A0A3M3B3K9"/>
<feature type="non-terminal residue" evidence="2">
    <location>
        <position position="113"/>
    </location>
</feature>
<dbReference type="SUPFAM" id="SSF52777">
    <property type="entry name" value="CoA-dependent acyltransferases"/>
    <property type="match status" value="1"/>
</dbReference>
<feature type="domain" description="Condensation" evidence="1">
    <location>
        <begin position="5"/>
        <end position="113"/>
    </location>
</feature>
<dbReference type="Gene3D" id="3.30.559.10">
    <property type="entry name" value="Chloramphenicol acetyltransferase-like domain"/>
    <property type="match status" value="1"/>
</dbReference>
<reference evidence="2 3" key="1">
    <citation type="submission" date="2018-08" db="EMBL/GenBank/DDBJ databases">
        <title>Recombination of ecologically and evolutionarily significant loci maintains genetic cohesion in the Pseudomonas syringae species complex.</title>
        <authorList>
            <person name="Dillon M."/>
            <person name="Thakur S."/>
            <person name="Almeida R.N.D."/>
            <person name="Weir B.S."/>
            <person name="Guttman D.S."/>
        </authorList>
    </citation>
    <scope>NUCLEOTIDE SEQUENCE [LARGE SCALE GENOMIC DNA]</scope>
    <source>
        <strain evidence="2 3">ICMP 4086</strain>
    </source>
</reference>
<dbReference type="PANTHER" id="PTHR45398">
    <property type="match status" value="1"/>
</dbReference>
<evidence type="ECO:0000313" key="3">
    <source>
        <dbReference type="Proteomes" id="UP000278587"/>
    </source>
</evidence>
<accession>A0A3M3B3K9</accession>
<evidence type="ECO:0000259" key="1">
    <source>
        <dbReference type="Pfam" id="PF00668"/>
    </source>
</evidence>
<dbReference type="PANTHER" id="PTHR45398:SF1">
    <property type="entry name" value="ENZYME, PUTATIVE (JCVI)-RELATED"/>
    <property type="match status" value="1"/>
</dbReference>
<proteinExistence type="predicted"/>
<organism evidence="2 3">
    <name type="scientific">Pseudomonas caricapapayae</name>
    <dbReference type="NCBI Taxonomy" id="46678"/>
    <lineage>
        <taxon>Bacteria</taxon>
        <taxon>Pseudomonadati</taxon>
        <taxon>Pseudomonadota</taxon>
        <taxon>Gammaproteobacteria</taxon>
        <taxon>Pseudomonadales</taxon>
        <taxon>Pseudomonadaceae</taxon>
        <taxon>Pseudomonas</taxon>
    </lineage>
</organism>
<dbReference type="Pfam" id="PF00668">
    <property type="entry name" value="Condensation"/>
    <property type="match status" value="1"/>
</dbReference>
<dbReference type="EMBL" id="RBOC01000142">
    <property type="protein sequence ID" value="RMM07331.1"/>
    <property type="molecule type" value="Genomic_DNA"/>
</dbReference>
<gene>
    <name evidence="2" type="ORF">ALQ84_01010</name>
</gene>
<dbReference type="InterPro" id="IPR023213">
    <property type="entry name" value="CAT-like_dom_sf"/>
</dbReference>
<sequence length="113" mass="12788">MDIPERQHWNQALMLKPLQTLDAIHLQAALAALIEQHDALRLGFTQQDGQWQATFGTLNARDLLWTHALDSAERLTELAEEAQRSLDLKNGPLLRAVLVNLPQGEQRLLLVIH</sequence>
<dbReference type="InterPro" id="IPR001242">
    <property type="entry name" value="Condensation_dom"/>
</dbReference>
<evidence type="ECO:0000313" key="2">
    <source>
        <dbReference type="EMBL" id="RMM07331.1"/>
    </source>
</evidence>
<protein>
    <recommendedName>
        <fullName evidence="1">Condensation domain-containing protein</fullName>
    </recommendedName>
</protein>
<dbReference type="Proteomes" id="UP000278587">
    <property type="component" value="Unassembled WGS sequence"/>
</dbReference>
<dbReference type="GO" id="GO:0003824">
    <property type="term" value="F:catalytic activity"/>
    <property type="evidence" value="ECO:0007669"/>
    <property type="project" value="InterPro"/>
</dbReference>
<comment type="caution">
    <text evidence="2">The sequence shown here is derived from an EMBL/GenBank/DDBJ whole genome shotgun (WGS) entry which is preliminary data.</text>
</comment>
<name>A0A3M3B3K9_9PSED</name>